<accession>A0A2A7SCY8</accession>
<dbReference type="AlphaFoldDB" id="A0A2A7SCY8"/>
<feature type="region of interest" description="Disordered" evidence="1">
    <location>
        <begin position="148"/>
        <end position="176"/>
    </location>
</feature>
<evidence type="ECO:0000313" key="3">
    <source>
        <dbReference type="Proteomes" id="UP000220629"/>
    </source>
</evidence>
<gene>
    <name evidence="2" type="ORF">CRM94_04035</name>
</gene>
<reference evidence="3" key="1">
    <citation type="submission" date="2017-09" db="EMBL/GenBank/DDBJ databases">
        <title>FDA dAtabase for Regulatory Grade micrObial Sequences (FDA-ARGOS): Supporting development and validation of Infectious Disease Dx tests.</title>
        <authorList>
            <person name="Minogue T."/>
            <person name="Wolcott M."/>
            <person name="Wasieloski L."/>
            <person name="Aguilar W."/>
            <person name="Moore D."/>
            <person name="Tallon L."/>
            <person name="Sadzewicz L."/>
            <person name="Ott S."/>
            <person name="Zhao X."/>
            <person name="Nagaraj S."/>
            <person name="Vavikolanu K."/>
            <person name="Aluvathingal J."/>
            <person name="Nadendla S."/>
            <person name="Sichtig H."/>
        </authorList>
    </citation>
    <scope>NUCLEOTIDE SEQUENCE [LARGE SCALE GENOMIC DNA]</scope>
    <source>
        <strain evidence="3">FDAARGOS_390</strain>
    </source>
</reference>
<protein>
    <submittedName>
        <fullName evidence="2">Type III secretion protein</fullName>
    </submittedName>
</protein>
<sequence length="176" mass="19606">MSAEARLKRDRRAIALTRASDRRRKHNEQLRMHLVGLRRALAEREAEHAAALERVEQERAALQSIDDQVEAMMTGVTPFVVDDFQALKIVRGIAVERLQGAEAQVETAWQAVREAQQAIVDTHRAIARNNGSVEACEQRVAKMRLGYQRAEDDAADDEAEDGVLARRARDKAGAAA</sequence>
<dbReference type="EMBL" id="PDDY01000001">
    <property type="protein sequence ID" value="PEH41398.1"/>
    <property type="molecule type" value="Genomic_DNA"/>
</dbReference>
<dbReference type="Proteomes" id="UP000220629">
    <property type="component" value="Unassembled WGS sequence"/>
</dbReference>
<evidence type="ECO:0000256" key="1">
    <source>
        <dbReference type="SAM" id="MobiDB-lite"/>
    </source>
</evidence>
<organism evidence="2 3">
    <name type="scientific">Burkholderia gladioli</name>
    <name type="common">Pseudomonas marginata</name>
    <name type="synonym">Phytomonas marginata</name>
    <dbReference type="NCBI Taxonomy" id="28095"/>
    <lineage>
        <taxon>Bacteria</taxon>
        <taxon>Pseudomonadati</taxon>
        <taxon>Pseudomonadota</taxon>
        <taxon>Betaproteobacteria</taxon>
        <taxon>Burkholderiales</taxon>
        <taxon>Burkholderiaceae</taxon>
        <taxon>Burkholderia</taxon>
    </lineage>
</organism>
<proteinExistence type="predicted"/>
<comment type="caution">
    <text evidence="2">The sequence shown here is derived from an EMBL/GenBank/DDBJ whole genome shotgun (WGS) entry which is preliminary data.</text>
</comment>
<name>A0A2A7SCY8_BURGA</name>
<dbReference type="InterPro" id="IPR013392">
    <property type="entry name" value="T3SS_HrpB7"/>
</dbReference>
<dbReference type="Pfam" id="PF09486">
    <property type="entry name" value="HrpB7"/>
    <property type="match status" value="1"/>
</dbReference>
<evidence type="ECO:0000313" key="2">
    <source>
        <dbReference type="EMBL" id="PEH41398.1"/>
    </source>
</evidence>